<proteinExistence type="inferred from homology"/>
<dbReference type="Pfam" id="PF13839">
    <property type="entry name" value="PC-Esterase"/>
    <property type="match status" value="1"/>
</dbReference>
<dbReference type="InterPro" id="IPR029962">
    <property type="entry name" value="TBL"/>
</dbReference>
<feature type="domain" description="Trichome birefringence-like C-terminal" evidence="2">
    <location>
        <begin position="6"/>
        <end position="141"/>
    </location>
</feature>
<dbReference type="GO" id="GO:0016413">
    <property type="term" value="F:O-acetyltransferase activity"/>
    <property type="evidence" value="ECO:0007669"/>
    <property type="project" value="InterPro"/>
</dbReference>
<feature type="non-terminal residue" evidence="3">
    <location>
        <position position="144"/>
    </location>
</feature>
<dbReference type="GO" id="GO:0005794">
    <property type="term" value="C:Golgi apparatus"/>
    <property type="evidence" value="ECO:0007669"/>
    <property type="project" value="TreeGrafter"/>
</dbReference>
<comment type="caution">
    <text evidence="3">The sequence shown here is derived from an EMBL/GenBank/DDBJ whole genome shotgun (WGS) entry which is preliminary data.</text>
</comment>
<accession>A0A8T2YBV9</accession>
<evidence type="ECO:0000313" key="4">
    <source>
        <dbReference type="Proteomes" id="UP000807159"/>
    </source>
</evidence>
<name>A0A8T2YBV9_POPDE</name>
<dbReference type="PANTHER" id="PTHR32285:SF235">
    <property type="entry name" value="PROTEIN TRICHOME BIREFRINGENCE-LIKE 16"/>
    <property type="match status" value="1"/>
</dbReference>
<feature type="non-terminal residue" evidence="3">
    <location>
        <position position="1"/>
    </location>
</feature>
<dbReference type="EMBL" id="JACEGQ020000007">
    <property type="protein sequence ID" value="KAH8502668.1"/>
    <property type="molecule type" value="Genomic_DNA"/>
</dbReference>
<evidence type="ECO:0000259" key="2">
    <source>
        <dbReference type="Pfam" id="PF13839"/>
    </source>
</evidence>
<dbReference type="PANTHER" id="PTHR32285">
    <property type="entry name" value="PROTEIN TRICHOME BIREFRINGENCE-LIKE 9-RELATED"/>
    <property type="match status" value="1"/>
</dbReference>
<evidence type="ECO:0000313" key="3">
    <source>
        <dbReference type="EMBL" id="KAH8502668.1"/>
    </source>
</evidence>
<evidence type="ECO:0000256" key="1">
    <source>
        <dbReference type="ARBA" id="ARBA00007727"/>
    </source>
</evidence>
<protein>
    <recommendedName>
        <fullName evidence="2">Trichome birefringence-like C-terminal domain-containing protein</fullName>
    </recommendedName>
</protein>
<sequence>PENCTMPEFERTAFLRRMQHKTIAFIGDSIGRQQFQSLMCMATGGEDSSQVENVGEAYGLIKLPEATRPNDFAYRFTNTNTTILYYWSSSLSDLEPLNKANPDSKIAMRLDRPPAFMRQFLYQLDVLVIDTGNHWSKGKFQEKS</sequence>
<dbReference type="InterPro" id="IPR026057">
    <property type="entry name" value="TBL_C"/>
</dbReference>
<gene>
    <name evidence="3" type="ORF">H0E87_014103</name>
</gene>
<dbReference type="AlphaFoldDB" id="A0A8T2YBV9"/>
<organism evidence="3 4">
    <name type="scientific">Populus deltoides</name>
    <name type="common">Eastern poplar</name>
    <name type="synonym">Eastern cottonwood</name>
    <dbReference type="NCBI Taxonomy" id="3696"/>
    <lineage>
        <taxon>Eukaryota</taxon>
        <taxon>Viridiplantae</taxon>
        <taxon>Streptophyta</taxon>
        <taxon>Embryophyta</taxon>
        <taxon>Tracheophyta</taxon>
        <taxon>Spermatophyta</taxon>
        <taxon>Magnoliopsida</taxon>
        <taxon>eudicotyledons</taxon>
        <taxon>Gunneridae</taxon>
        <taxon>Pentapetalae</taxon>
        <taxon>rosids</taxon>
        <taxon>fabids</taxon>
        <taxon>Malpighiales</taxon>
        <taxon>Salicaceae</taxon>
        <taxon>Saliceae</taxon>
        <taxon>Populus</taxon>
    </lineage>
</organism>
<reference evidence="3" key="1">
    <citation type="journal article" date="2021" name="J. Hered.">
        <title>Genome Assembly of Salicaceae Populus deltoides (Eastern Cottonwood) I-69 Based on Nanopore Sequencing and Hi-C Technologies.</title>
        <authorList>
            <person name="Bai S."/>
            <person name="Wu H."/>
            <person name="Zhang J."/>
            <person name="Pan Z."/>
            <person name="Zhao W."/>
            <person name="Li Z."/>
            <person name="Tong C."/>
        </authorList>
    </citation>
    <scope>NUCLEOTIDE SEQUENCE</scope>
    <source>
        <tissue evidence="3">Leaf</tissue>
    </source>
</reference>
<dbReference type="Proteomes" id="UP000807159">
    <property type="component" value="Chromosome 7"/>
</dbReference>
<keyword evidence="4" id="KW-1185">Reference proteome</keyword>
<comment type="similarity">
    <text evidence="1">Belongs to the PC-esterase family. TBL subfamily.</text>
</comment>